<reference evidence="2" key="1">
    <citation type="submission" date="2020-03" db="EMBL/GenBank/DDBJ databases">
        <authorList>
            <person name="Weist P."/>
        </authorList>
    </citation>
    <scope>NUCLEOTIDE SEQUENCE</scope>
</reference>
<dbReference type="AlphaFoldDB" id="A0A9N7V5C2"/>
<dbReference type="EMBL" id="CADEAL010003001">
    <property type="protein sequence ID" value="CAB1443118.1"/>
    <property type="molecule type" value="Genomic_DNA"/>
</dbReference>
<dbReference type="Proteomes" id="UP001153269">
    <property type="component" value="Unassembled WGS sequence"/>
</dbReference>
<sequence>MRESSLNVNAQIMREADHNSRLRPGVLRSVAAKGGKAAGTRRLVTADGDREPLKQHVSLLHSAKPLARHRQPGVNGSPSPPREGREVAQGRADAYHTAVS</sequence>
<comment type="caution">
    <text evidence="2">The sequence shown here is derived from an EMBL/GenBank/DDBJ whole genome shotgun (WGS) entry which is preliminary data.</text>
</comment>
<accession>A0A9N7V5C2</accession>
<keyword evidence="3" id="KW-1185">Reference proteome</keyword>
<protein>
    <submittedName>
        <fullName evidence="2">Uncharacterized protein</fullName>
    </submittedName>
</protein>
<gene>
    <name evidence="2" type="ORF">PLEPLA_LOCUS30834</name>
</gene>
<feature type="region of interest" description="Disordered" evidence="1">
    <location>
        <begin position="62"/>
        <end position="100"/>
    </location>
</feature>
<evidence type="ECO:0000313" key="3">
    <source>
        <dbReference type="Proteomes" id="UP001153269"/>
    </source>
</evidence>
<organism evidence="2 3">
    <name type="scientific">Pleuronectes platessa</name>
    <name type="common">European plaice</name>
    <dbReference type="NCBI Taxonomy" id="8262"/>
    <lineage>
        <taxon>Eukaryota</taxon>
        <taxon>Metazoa</taxon>
        <taxon>Chordata</taxon>
        <taxon>Craniata</taxon>
        <taxon>Vertebrata</taxon>
        <taxon>Euteleostomi</taxon>
        <taxon>Actinopterygii</taxon>
        <taxon>Neopterygii</taxon>
        <taxon>Teleostei</taxon>
        <taxon>Neoteleostei</taxon>
        <taxon>Acanthomorphata</taxon>
        <taxon>Carangaria</taxon>
        <taxon>Pleuronectiformes</taxon>
        <taxon>Pleuronectoidei</taxon>
        <taxon>Pleuronectidae</taxon>
        <taxon>Pleuronectes</taxon>
    </lineage>
</organism>
<evidence type="ECO:0000313" key="2">
    <source>
        <dbReference type="EMBL" id="CAB1443118.1"/>
    </source>
</evidence>
<proteinExistence type="predicted"/>
<evidence type="ECO:0000256" key="1">
    <source>
        <dbReference type="SAM" id="MobiDB-lite"/>
    </source>
</evidence>
<name>A0A9N7V5C2_PLEPL</name>